<dbReference type="GO" id="GO:0004930">
    <property type="term" value="F:G protein-coupled receptor activity"/>
    <property type="evidence" value="ECO:0007669"/>
    <property type="project" value="UniProtKB-KW"/>
</dbReference>
<evidence type="ECO:0000313" key="10">
    <source>
        <dbReference type="EMBL" id="KAK7088160.1"/>
    </source>
</evidence>
<feature type="transmembrane region" description="Helical" evidence="8">
    <location>
        <begin position="270"/>
        <end position="296"/>
    </location>
</feature>
<dbReference type="Pfam" id="PF00001">
    <property type="entry name" value="7tm_1"/>
    <property type="match status" value="1"/>
</dbReference>
<keyword evidence="7" id="KW-0807">Transducer</keyword>
<evidence type="ECO:0000256" key="1">
    <source>
        <dbReference type="ARBA" id="ARBA00004141"/>
    </source>
</evidence>
<keyword evidence="2 8" id="KW-0812">Transmembrane</keyword>
<reference evidence="10 11" key="1">
    <citation type="submission" date="2024-02" db="EMBL/GenBank/DDBJ databases">
        <title>Chromosome-scale genome assembly of the rough periwinkle Littorina saxatilis.</title>
        <authorList>
            <person name="De Jode A."/>
            <person name="Faria R."/>
            <person name="Formenti G."/>
            <person name="Sims Y."/>
            <person name="Smith T.P."/>
            <person name="Tracey A."/>
            <person name="Wood J.M.D."/>
            <person name="Zagrodzka Z.B."/>
            <person name="Johannesson K."/>
            <person name="Butlin R.K."/>
            <person name="Leder E.H."/>
        </authorList>
    </citation>
    <scope>NUCLEOTIDE SEQUENCE [LARGE SCALE GENOMIC DNA]</scope>
    <source>
        <strain evidence="10">Snail1</strain>
        <tissue evidence="10">Muscle</tissue>
    </source>
</reference>
<proteinExistence type="predicted"/>
<keyword evidence="4" id="KW-0297">G-protein coupled receptor</keyword>
<feature type="transmembrane region" description="Helical" evidence="8">
    <location>
        <begin position="47"/>
        <end position="68"/>
    </location>
</feature>
<comment type="caution">
    <text evidence="10">The sequence shown here is derived from an EMBL/GenBank/DDBJ whole genome shotgun (WGS) entry which is preliminary data.</text>
</comment>
<keyword evidence="6" id="KW-0675">Receptor</keyword>
<gene>
    <name evidence="10" type="ORF">V1264_022107</name>
</gene>
<feature type="transmembrane region" description="Helical" evidence="8">
    <location>
        <begin position="165"/>
        <end position="185"/>
    </location>
</feature>
<dbReference type="InterPro" id="IPR000276">
    <property type="entry name" value="GPCR_Rhodpsn"/>
</dbReference>
<name>A0AAN9FYS3_9CAEN</name>
<sequence>MTSSHTTDTSSEVISSTINSVFIPWDNPENVMSHETYVKFDDALTCYVVPVLFIMGAGGNLLNCAVFWMQGLKERMNLCLFCLALTDLMYVLFHTVMVSYCVVEKLAASVIDVQYYKWYARRFSVGPMIGFMYSSGCLTTIISVERCLCVTMPMKAASLLKTRTMGLIIGVCVVLMHTLCVQYTLRFDLGYVLDPYSGQRVFTMILSDLYFANQDFFDFVENVILSFFIPFFIVSVATVATGVTVVKLHGTVAWRQNSISTRSDDKDKSLVALSQMLVMVSVIFIVSSLPVMALAIVRTAVAEFSVGGKYANMYYAAHLCNSVVFMVNCCVNVCVYFTRSSRYRKECRAIFFAGRANRRVKEADDTVEITQATNATA</sequence>
<dbReference type="InterPro" id="IPR017452">
    <property type="entry name" value="GPCR_Rhodpsn_7TM"/>
</dbReference>
<evidence type="ECO:0000256" key="2">
    <source>
        <dbReference type="ARBA" id="ARBA00022692"/>
    </source>
</evidence>
<keyword evidence="11" id="KW-1185">Reference proteome</keyword>
<feature type="transmembrane region" description="Helical" evidence="8">
    <location>
        <begin position="316"/>
        <end position="338"/>
    </location>
</feature>
<evidence type="ECO:0000256" key="4">
    <source>
        <dbReference type="ARBA" id="ARBA00023040"/>
    </source>
</evidence>
<dbReference type="PANTHER" id="PTHR24243">
    <property type="entry name" value="G-PROTEIN COUPLED RECEPTOR"/>
    <property type="match status" value="1"/>
</dbReference>
<feature type="transmembrane region" description="Helical" evidence="8">
    <location>
        <begin position="80"/>
        <end position="103"/>
    </location>
</feature>
<evidence type="ECO:0000256" key="3">
    <source>
        <dbReference type="ARBA" id="ARBA00022989"/>
    </source>
</evidence>
<protein>
    <recommendedName>
        <fullName evidence="9">G-protein coupled receptors family 1 profile domain-containing protein</fullName>
    </recommendedName>
</protein>
<evidence type="ECO:0000256" key="8">
    <source>
        <dbReference type="SAM" id="Phobius"/>
    </source>
</evidence>
<organism evidence="10 11">
    <name type="scientific">Littorina saxatilis</name>
    <dbReference type="NCBI Taxonomy" id="31220"/>
    <lineage>
        <taxon>Eukaryota</taxon>
        <taxon>Metazoa</taxon>
        <taxon>Spiralia</taxon>
        <taxon>Lophotrochozoa</taxon>
        <taxon>Mollusca</taxon>
        <taxon>Gastropoda</taxon>
        <taxon>Caenogastropoda</taxon>
        <taxon>Littorinimorpha</taxon>
        <taxon>Littorinoidea</taxon>
        <taxon>Littorinidae</taxon>
        <taxon>Littorina</taxon>
    </lineage>
</organism>
<evidence type="ECO:0000313" key="11">
    <source>
        <dbReference type="Proteomes" id="UP001374579"/>
    </source>
</evidence>
<dbReference type="Proteomes" id="UP001374579">
    <property type="component" value="Unassembled WGS sequence"/>
</dbReference>
<dbReference type="Gene3D" id="1.20.1070.10">
    <property type="entry name" value="Rhodopsin 7-helix transmembrane proteins"/>
    <property type="match status" value="1"/>
</dbReference>
<feature type="transmembrane region" description="Helical" evidence="8">
    <location>
        <begin position="123"/>
        <end position="144"/>
    </location>
</feature>
<accession>A0AAN9FYS3</accession>
<evidence type="ECO:0000256" key="5">
    <source>
        <dbReference type="ARBA" id="ARBA00023136"/>
    </source>
</evidence>
<dbReference type="PANTHER" id="PTHR24243:SF233">
    <property type="entry name" value="THYROTROPIN-RELEASING HORMONE RECEPTOR"/>
    <property type="match status" value="1"/>
</dbReference>
<dbReference type="GO" id="GO:0005886">
    <property type="term" value="C:plasma membrane"/>
    <property type="evidence" value="ECO:0007669"/>
    <property type="project" value="TreeGrafter"/>
</dbReference>
<dbReference type="SUPFAM" id="SSF81321">
    <property type="entry name" value="Family A G protein-coupled receptor-like"/>
    <property type="match status" value="1"/>
</dbReference>
<keyword evidence="5 8" id="KW-0472">Membrane</keyword>
<evidence type="ECO:0000259" key="9">
    <source>
        <dbReference type="PROSITE" id="PS50262"/>
    </source>
</evidence>
<dbReference type="PROSITE" id="PS50262">
    <property type="entry name" value="G_PROTEIN_RECEP_F1_2"/>
    <property type="match status" value="1"/>
</dbReference>
<dbReference type="EMBL" id="JBAMIC010004070">
    <property type="protein sequence ID" value="KAK7088160.1"/>
    <property type="molecule type" value="Genomic_DNA"/>
</dbReference>
<evidence type="ECO:0000256" key="7">
    <source>
        <dbReference type="ARBA" id="ARBA00023224"/>
    </source>
</evidence>
<dbReference type="AlphaFoldDB" id="A0AAN9FYS3"/>
<dbReference type="PRINTS" id="PR00237">
    <property type="entry name" value="GPCRRHODOPSN"/>
</dbReference>
<comment type="subcellular location">
    <subcellularLocation>
        <location evidence="1">Membrane</location>
        <topology evidence="1">Multi-pass membrane protein</topology>
    </subcellularLocation>
</comment>
<keyword evidence="3 8" id="KW-1133">Transmembrane helix</keyword>
<feature type="domain" description="G-protein coupled receptors family 1 profile" evidence="9">
    <location>
        <begin position="59"/>
        <end position="336"/>
    </location>
</feature>
<feature type="transmembrane region" description="Helical" evidence="8">
    <location>
        <begin position="223"/>
        <end position="249"/>
    </location>
</feature>
<evidence type="ECO:0000256" key="6">
    <source>
        <dbReference type="ARBA" id="ARBA00023170"/>
    </source>
</evidence>